<dbReference type="InterPro" id="IPR036890">
    <property type="entry name" value="HATPase_C_sf"/>
</dbReference>
<keyword evidence="1" id="KW-0472">Membrane</keyword>
<feature type="transmembrane region" description="Helical" evidence="1">
    <location>
        <begin position="96"/>
        <end position="114"/>
    </location>
</feature>
<evidence type="ECO:0000313" key="6">
    <source>
        <dbReference type="Proteomes" id="UP001301797"/>
    </source>
</evidence>
<dbReference type="AlphaFoldDB" id="A0AA97FC99"/>
<organism evidence="5 6">
    <name type="scientific">Methanochimaera problematica</name>
    <dbReference type="NCBI Taxonomy" id="2609417"/>
    <lineage>
        <taxon>Archaea</taxon>
        <taxon>Methanobacteriati</taxon>
        <taxon>Methanobacteriota</taxon>
        <taxon>Stenosarchaea group</taxon>
        <taxon>Methanomicrobia</taxon>
        <taxon>Methanomicrobiales</taxon>
        <taxon>Methanomicrobiaceae</taxon>
        <taxon>Methanochimaera</taxon>
    </lineage>
</organism>
<dbReference type="EMBL" id="CP043875">
    <property type="protein sequence ID" value="WOF16417.1"/>
    <property type="molecule type" value="Genomic_DNA"/>
</dbReference>
<feature type="domain" description="PAS" evidence="3">
    <location>
        <begin position="245"/>
        <end position="299"/>
    </location>
</feature>
<dbReference type="PROSITE" id="PS50109">
    <property type="entry name" value="HIS_KIN"/>
    <property type="match status" value="1"/>
</dbReference>
<keyword evidence="6" id="KW-1185">Reference proteome</keyword>
<dbReference type="SMART" id="SM00091">
    <property type="entry name" value="PAS"/>
    <property type="match status" value="2"/>
</dbReference>
<dbReference type="Pfam" id="PF07568">
    <property type="entry name" value="HisKA_2"/>
    <property type="match status" value="1"/>
</dbReference>
<sequence length="575" mass="65550">MGTRSKNKNLLNNFFNFKYYKLAAVIVITAISFLASLFGILTDNSPLSHFLIIPVVLVSFLYPKRGLLFSSITGITFLFIFFIINHGTEGYIPRGILQITMIILAGSIISYITLKFEAAEEKYLKTINDQTEMIYSFRPGGVYTVVNNAFCEYYDVDKIKVEGHTFYPKMPTEDIKNIRSLLKSLDPQNPVKSIDHRIIRPDGSIRWVSCNIRAIFDDDNCVKEFQTVARDITDSMVLQDNLKDKINYVSALMDTIPAPVYYRDLSGTCRDCNSAFEKLSGLSKSDIVGKNLHEIFEPEMADCLIRYDEIVLADRKQQQYESEIINSDGNRHYFLFSKMPRVGTGKNVAGIIGTAFEITARKQAEEELKKSLNEKTILLNEVHHRVKNNLAILNSMIGMQMNGISEGYYYEKLNDTRNRIMSMALIHEELYKSDSISYINPDVHFNTLAKELISNFNMSKEIGFCIKTDGCLFDINTAIPCSIVVNELITNSIKYAFEERDFGNITIHMHSDNDFYYLKISDDGTGMPKDFDQNNTSTLGMKLVKNIIEYQLEGKITLLSEEGTTWDIEIPKSTE</sequence>
<dbReference type="SUPFAM" id="SSF55785">
    <property type="entry name" value="PYP-like sensor domain (PAS domain)"/>
    <property type="match status" value="2"/>
</dbReference>
<protein>
    <submittedName>
        <fullName evidence="5">PAS domain S-box protein</fullName>
    </submittedName>
</protein>
<dbReference type="NCBIfam" id="TIGR00229">
    <property type="entry name" value="sensory_box"/>
    <property type="match status" value="2"/>
</dbReference>
<dbReference type="Gene3D" id="3.30.450.20">
    <property type="entry name" value="PAS domain"/>
    <property type="match status" value="2"/>
</dbReference>
<dbReference type="PANTHER" id="PTHR43065:SF23">
    <property type="entry name" value="SENSOR HISTIDINE KINASE PDTAS"/>
    <property type="match status" value="1"/>
</dbReference>
<dbReference type="SUPFAM" id="SSF55874">
    <property type="entry name" value="ATPase domain of HSP90 chaperone/DNA topoisomerase II/histidine kinase"/>
    <property type="match status" value="1"/>
</dbReference>
<dbReference type="Pfam" id="PF13426">
    <property type="entry name" value="PAS_9"/>
    <property type="match status" value="1"/>
</dbReference>
<dbReference type="SMART" id="SM00086">
    <property type="entry name" value="PAC"/>
    <property type="match status" value="2"/>
</dbReference>
<reference evidence="5 6" key="1">
    <citation type="submission" date="2019-09" db="EMBL/GenBank/DDBJ databases">
        <title>The complete genome of Methanoplanus sp. FWC-SCC4.</title>
        <authorList>
            <person name="Chen S.-C."/>
            <person name="Zhou Y.-Z."/>
            <person name="Lai M.-C."/>
        </authorList>
    </citation>
    <scope>NUCLEOTIDE SEQUENCE [LARGE SCALE GENOMIC DNA]</scope>
    <source>
        <strain evidence="5 6">FWC-SCC4</strain>
    </source>
</reference>
<dbReference type="InterPro" id="IPR013656">
    <property type="entry name" value="PAS_4"/>
</dbReference>
<dbReference type="Proteomes" id="UP001301797">
    <property type="component" value="Chromosome"/>
</dbReference>
<dbReference type="InterPro" id="IPR000700">
    <property type="entry name" value="PAS-assoc_C"/>
</dbReference>
<evidence type="ECO:0000259" key="3">
    <source>
        <dbReference type="PROSITE" id="PS50112"/>
    </source>
</evidence>
<evidence type="ECO:0000259" key="4">
    <source>
        <dbReference type="PROSITE" id="PS50113"/>
    </source>
</evidence>
<feature type="domain" description="Histidine kinase" evidence="2">
    <location>
        <begin position="484"/>
        <end position="574"/>
    </location>
</feature>
<feature type="transmembrane region" description="Helical" evidence="1">
    <location>
        <begin position="67"/>
        <end position="84"/>
    </location>
</feature>
<dbReference type="RefSeq" id="WP_317135832.1">
    <property type="nucleotide sequence ID" value="NZ_CP043875.1"/>
</dbReference>
<dbReference type="InterPro" id="IPR035965">
    <property type="entry name" value="PAS-like_dom_sf"/>
</dbReference>
<evidence type="ECO:0000256" key="1">
    <source>
        <dbReference type="SAM" id="Phobius"/>
    </source>
</evidence>
<feature type="domain" description="PAC" evidence="4">
    <location>
        <begin position="318"/>
        <end position="370"/>
    </location>
</feature>
<dbReference type="InterPro" id="IPR001610">
    <property type="entry name" value="PAC"/>
</dbReference>
<dbReference type="InterPro" id="IPR003594">
    <property type="entry name" value="HATPase_dom"/>
</dbReference>
<dbReference type="GeneID" id="85229845"/>
<dbReference type="InterPro" id="IPR000014">
    <property type="entry name" value="PAS"/>
</dbReference>
<proteinExistence type="predicted"/>
<dbReference type="CDD" id="cd00130">
    <property type="entry name" value="PAS"/>
    <property type="match status" value="2"/>
</dbReference>
<dbReference type="Gene3D" id="3.30.565.10">
    <property type="entry name" value="Histidine kinase-like ATPase, C-terminal domain"/>
    <property type="match status" value="1"/>
</dbReference>
<dbReference type="KEGG" id="mefw:F1737_06715"/>
<dbReference type="InterPro" id="IPR005467">
    <property type="entry name" value="His_kinase_dom"/>
</dbReference>
<accession>A0AA97FC99</accession>
<dbReference type="PROSITE" id="PS50112">
    <property type="entry name" value="PAS"/>
    <property type="match status" value="1"/>
</dbReference>
<feature type="transmembrane region" description="Helical" evidence="1">
    <location>
        <begin position="20"/>
        <end position="41"/>
    </location>
</feature>
<evidence type="ECO:0000259" key="2">
    <source>
        <dbReference type="PROSITE" id="PS50109"/>
    </source>
</evidence>
<dbReference type="Pfam" id="PF08448">
    <property type="entry name" value="PAS_4"/>
    <property type="match status" value="1"/>
</dbReference>
<name>A0AA97FC99_9EURY</name>
<evidence type="ECO:0000313" key="5">
    <source>
        <dbReference type="EMBL" id="WOF16417.1"/>
    </source>
</evidence>
<dbReference type="Pfam" id="PF02518">
    <property type="entry name" value="HATPase_c"/>
    <property type="match status" value="1"/>
</dbReference>
<dbReference type="SMART" id="SM00387">
    <property type="entry name" value="HATPase_c"/>
    <property type="match status" value="1"/>
</dbReference>
<dbReference type="InterPro" id="IPR011495">
    <property type="entry name" value="Sig_transdc_His_kin_sub2_dim/P"/>
</dbReference>
<keyword evidence="1" id="KW-0812">Transmembrane</keyword>
<feature type="domain" description="PAC" evidence="4">
    <location>
        <begin position="192"/>
        <end position="244"/>
    </location>
</feature>
<gene>
    <name evidence="5" type="ORF">F1737_06715</name>
</gene>
<keyword evidence="1" id="KW-1133">Transmembrane helix</keyword>
<dbReference type="PANTHER" id="PTHR43065">
    <property type="entry name" value="SENSOR HISTIDINE KINASE"/>
    <property type="match status" value="1"/>
</dbReference>
<dbReference type="PROSITE" id="PS50113">
    <property type="entry name" value="PAC"/>
    <property type="match status" value="2"/>
</dbReference>